<gene>
    <name evidence="2" type="ORF">EI77_03808</name>
</gene>
<reference evidence="2 3" key="1">
    <citation type="submission" date="2019-03" db="EMBL/GenBank/DDBJ databases">
        <title>Genomic Encyclopedia of Archaeal and Bacterial Type Strains, Phase II (KMG-II): from individual species to whole genera.</title>
        <authorList>
            <person name="Goeker M."/>
        </authorList>
    </citation>
    <scope>NUCLEOTIDE SEQUENCE [LARGE SCALE GENOMIC DNA]</scope>
    <source>
        <strain evidence="2 3">ATCC 25309</strain>
    </source>
</reference>
<dbReference type="EMBL" id="SOCA01000009">
    <property type="protein sequence ID" value="TDU66071.1"/>
    <property type="molecule type" value="Genomic_DNA"/>
</dbReference>
<evidence type="ECO:0000313" key="2">
    <source>
        <dbReference type="EMBL" id="TDU66071.1"/>
    </source>
</evidence>
<dbReference type="AlphaFoldDB" id="A0A4R7RL57"/>
<evidence type="ECO:0000256" key="1">
    <source>
        <dbReference type="SAM" id="MobiDB-lite"/>
    </source>
</evidence>
<keyword evidence="3" id="KW-1185">Reference proteome</keyword>
<comment type="caution">
    <text evidence="2">The sequence shown here is derived from an EMBL/GenBank/DDBJ whole genome shotgun (WGS) entry which is preliminary data.</text>
</comment>
<accession>A0A4R7RL57</accession>
<organism evidence="2 3">
    <name type="scientific">Prosthecobacter fusiformis</name>
    <dbReference type="NCBI Taxonomy" id="48464"/>
    <lineage>
        <taxon>Bacteria</taxon>
        <taxon>Pseudomonadati</taxon>
        <taxon>Verrucomicrobiota</taxon>
        <taxon>Verrucomicrobiia</taxon>
        <taxon>Verrucomicrobiales</taxon>
        <taxon>Verrucomicrobiaceae</taxon>
        <taxon>Prosthecobacter</taxon>
    </lineage>
</organism>
<proteinExistence type="predicted"/>
<name>A0A4R7RL57_9BACT</name>
<evidence type="ECO:0000313" key="3">
    <source>
        <dbReference type="Proteomes" id="UP000295662"/>
    </source>
</evidence>
<feature type="region of interest" description="Disordered" evidence="1">
    <location>
        <begin position="1"/>
        <end position="21"/>
    </location>
</feature>
<sequence>MGYQWNEDSNRTLPNPLNVPRTERSMSLTDIVIQNRDDDPLRAAMVAGFKTLGIKL</sequence>
<protein>
    <submittedName>
        <fullName evidence="2">Uncharacterized protein</fullName>
    </submittedName>
</protein>
<dbReference type="Proteomes" id="UP000295662">
    <property type="component" value="Unassembled WGS sequence"/>
</dbReference>